<accession>A0A6A6A7I8</accession>
<dbReference type="OrthoDB" id="3794564at2759"/>
<organism evidence="1 2">
    <name type="scientific">Dothidotthia symphoricarpi CBS 119687</name>
    <dbReference type="NCBI Taxonomy" id="1392245"/>
    <lineage>
        <taxon>Eukaryota</taxon>
        <taxon>Fungi</taxon>
        <taxon>Dikarya</taxon>
        <taxon>Ascomycota</taxon>
        <taxon>Pezizomycotina</taxon>
        <taxon>Dothideomycetes</taxon>
        <taxon>Pleosporomycetidae</taxon>
        <taxon>Pleosporales</taxon>
        <taxon>Dothidotthiaceae</taxon>
        <taxon>Dothidotthia</taxon>
    </lineage>
</organism>
<dbReference type="EMBL" id="ML977511">
    <property type="protein sequence ID" value="KAF2127205.1"/>
    <property type="molecule type" value="Genomic_DNA"/>
</dbReference>
<sequence length="395" mass="44022">MGAACLQVFGQMSNITMYRGASQLAILTLATHVLLSFVVTIVSSDLSLAIESPRYVYLQKKSKTYGSQLHLSSHIMIPTSSPSRSFLYSTIHRRRVNSLVTKVKSKKPSNLGPLLQDIRTKLGSNWTFYQECLDSIVGAAAREQDTIAWLEQMQQVVEGREDLVCSHEGVLFLLSEMGIALPRQQGFVGVEAIAQATSSQPQDGYTLSSASLVDIMAPSPLSRALSTPPPSFTTVKIRTQPQNLPERMRITPFDFNPPTPPPSATFSPRNTANFAFQGAAPFTACTPIRLASNVDPIFFTDPDFQRDIQKFFGVASRSNGKPQVMRKPVRHQDETELVPHYSANEDDLNVWMRRFEASSKVKATIDQGRAVVRTDGREELDGLRHDLRRDKTERY</sequence>
<dbReference type="RefSeq" id="XP_033521594.1">
    <property type="nucleotide sequence ID" value="XM_033673303.1"/>
</dbReference>
<evidence type="ECO:0000313" key="1">
    <source>
        <dbReference type="EMBL" id="KAF2127205.1"/>
    </source>
</evidence>
<dbReference type="Proteomes" id="UP000799771">
    <property type="component" value="Unassembled WGS sequence"/>
</dbReference>
<proteinExistence type="predicted"/>
<dbReference type="GeneID" id="54413735"/>
<gene>
    <name evidence="1" type="ORF">P153DRAFT_61422</name>
</gene>
<evidence type="ECO:0000313" key="2">
    <source>
        <dbReference type="Proteomes" id="UP000799771"/>
    </source>
</evidence>
<protein>
    <submittedName>
        <fullName evidence="1">Uncharacterized protein</fullName>
    </submittedName>
</protein>
<name>A0A6A6A7I8_9PLEO</name>
<dbReference type="AlphaFoldDB" id="A0A6A6A7I8"/>
<reference evidence="1" key="1">
    <citation type="journal article" date="2020" name="Stud. Mycol.">
        <title>101 Dothideomycetes genomes: a test case for predicting lifestyles and emergence of pathogens.</title>
        <authorList>
            <person name="Haridas S."/>
            <person name="Albert R."/>
            <person name="Binder M."/>
            <person name="Bloem J."/>
            <person name="Labutti K."/>
            <person name="Salamov A."/>
            <person name="Andreopoulos B."/>
            <person name="Baker S."/>
            <person name="Barry K."/>
            <person name="Bills G."/>
            <person name="Bluhm B."/>
            <person name="Cannon C."/>
            <person name="Castanera R."/>
            <person name="Culley D."/>
            <person name="Daum C."/>
            <person name="Ezra D."/>
            <person name="Gonzalez J."/>
            <person name="Henrissat B."/>
            <person name="Kuo A."/>
            <person name="Liang C."/>
            <person name="Lipzen A."/>
            <person name="Lutzoni F."/>
            <person name="Magnuson J."/>
            <person name="Mondo S."/>
            <person name="Nolan M."/>
            <person name="Ohm R."/>
            <person name="Pangilinan J."/>
            <person name="Park H.-J."/>
            <person name="Ramirez L."/>
            <person name="Alfaro M."/>
            <person name="Sun H."/>
            <person name="Tritt A."/>
            <person name="Yoshinaga Y."/>
            <person name="Zwiers L.-H."/>
            <person name="Turgeon B."/>
            <person name="Goodwin S."/>
            <person name="Spatafora J."/>
            <person name="Crous P."/>
            <person name="Grigoriev I."/>
        </authorList>
    </citation>
    <scope>NUCLEOTIDE SEQUENCE</scope>
    <source>
        <strain evidence="1">CBS 119687</strain>
    </source>
</reference>
<keyword evidence="2" id="KW-1185">Reference proteome</keyword>